<keyword evidence="9" id="KW-1185">Reference proteome</keyword>
<feature type="transmembrane region" description="Helical" evidence="6">
    <location>
        <begin position="143"/>
        <end position="164"/>
    </location>
</feature>
<feature type="transmembrane region" description="Helical" evidence="6">
    <location>
        <begin position="64"/>
        <end position="82"/>
    </location>
</feature>
<dbReference type="EMBL" id="JARJCW010000122">
    <property type="protein sequence ID" value="KAJ7192291.1"/>
    <property type="molecule type" value="Genomic_DNA"/>
</dbReference>
<dbReference type="GO" id="GO:0012505">
    <property type="term" value="C:endomembrane system"/>
    <property type="evidence" value="ECO:0007669"/>
    <property type="project" value="UniProtKB-SubCell"/>
</dbReference>
<dbReference type="InterPro" id="IPR036259">
    <property type="entry name" value="MFS_trans_sf"/>
</dbReference>
<feature type="transmembrane region" description="Helical" evidence="6">
    <location>
        <begin position="300"/>
        <end position="320"/>
    </location>
</feature>
<dbReference type="PANTHER" id="PTHR23501">
    <property type="entry name" value="MAJOR FACILITATOR SUPERFAMILY"/>
    <property type="match status" value="1"/>
</dbReference>
<dbReference type="AlphaFoldDB" id="A0AAD6Y5E2"/>
<dbReference type="Proteomes" id="UP001219525">
    <property type="component" value="Unassembled WGS sequence"/>
</dbReference>
<organism evidence="8 9">
    <name type="scientific">Mycena pura</name>
    <dbReference type="NCBI Taxonomy" id="153505"/>
    <lineage>
        <taxon>Eukaryota</taxon>
        <taxon>Fungi</taxon>
        <taxon>Dikarya</taxon>
        <taxon>Basidiomycota</taxon>
        <taxon>Agaricomycotina</taxon>
        <taxon>Agaricomycetes</taxon>
        <taxon>Agaricomycetidae</taxon>
        <taxon>Agaricales</taxon>
        <taxon>Marasmiineae</taxon>
        <taxon>Mycenaceae</taxon>
        <taxon>Mycena</taxon>
    </lineage>
</organism>
<evidence type="ECO:0000256" key="2">
    <source>
        <dbReference type="ARBA" id="ARBA00022448"/>
    </source>
</evidence>
<feature type="transmembrane region" description="Helical" evidence="6">
    <location>
        <begin position="32"/>
        <end position="52"/>
    </location>
</feature>
<dbReference type="PANTHER" id="PTHR23501:SF191">
    <property type="entry name" value="VACUOLAR BASIC AMINO ACID TRANSPORTER 4"/>
    <property type="match status" value="1"/>
</dbReference>
<dbReference type="GO" id="GO:0005886">
    <property type="term" value="C:plasma membrane"/>
    <property type="evidence" value="ECO:0007669"/>
    <property type="project" value="TreeGrafter"/>
</dbReference>
<evidence type="ECO:0000256" key="1">
    <source>
        <dbReference type="ARBA" id="ARBA00004127"/>
    </source>
</evidence>
<feature type="transmembrane region" description="Helical" evidence="6">
    <location>
        <begin position="273"/>
        <end position="294"/>
    </location>
</feature>
<evidence type="ECO:0000256" key="3">
    <source>
        <dbReference type="ARBA" id="ARBA00022692"/>
    </source>
</evidence>
<evidence type="ECO:0000313" key="9">
    <source>
        <dbReference type="Proteomes" id="UP001219525"/>
    </source>
</evidence>
<feature type="domain" description="Major facilitator superfamily (MFS) profile" evidence="7">
    <location>
        <begin position="1"/>
        <end position="437"/>
    </location>
</feature>
<name>A0AAD6Y5E2_9AGAR</name>
<proteinExistence type="predicted"/>
<keyword evidence="2" id="KW-0813">Transport</keyword>
<dbReference type="Gene3D" id="1.20.1250.20">
    <property type="entry name" value="MFS general substrate transporter like domains"/>
    <property type="match status" value="1"/>
</dbReference>
<evidence type="ECO:0000256" key="4">
    <source>
        <dbReference type="ARBA" id="ARBA00022989"/>
    </source>
</evidence>
<evidence type="ECO:0000259" key="7">
    <source>
        <dbReference type="PROSITE" id="PS50850"/>
    </source>
</evidence>
<dbReference type="GO" id="GO:0000329">
    <property type="term" value="C:fungal-type vacuole membrane"/>
    <property type="evidence" value="ECO:0007669"/>
    <property type="project" value="TreeGrafter"/>
</dbReference>
<comment type="subcellular location">
    <subcellularLocation>
        <location evidence="1">Endomembrane system</location>
        <topology evidence="1">Multi-pass membrane protein</topology>
    </subcellularLocation>
</comment>
<feature type="transmembrane region" description="Helical" evidence="6">
    <location>
        <begin position="115"/>
        <end position="137"/>
    </location>
</feature>
<reference evidence="8" key="1">
    <citation type="submission" date="2023-03" db="EMBL/GenBank/DDBJ databases">
        <title>Massive genome expansion in bonnet fungi (Mycena s.s.) driven by repeated elements and novel gene families across ecological guilds.</title>
        <authorList>
            <consortium name="Lawrence Berkeley National Laboratory"/>
            <person name="Harder C.B."/>
            <person name="Miyauchi S."/>
            <person name="Viragh M."/>
            <person name="Kuo A."/>
            <person name="Thoen E."/>
            <person name="Andreopoulos B."/>
            <person name="Lu D."/>
            <person name="Skrede I."/>
            <person name="Drula E."/>
            <person name="Henrissat B."/>
            <person name="Morin E."/>
            <person name="Kohler A."/>
            <person name="Barry K."/>
            <person name="LaButti K."/>
            <person name="Morin E."/>
            <person name="Salamov A."/>
            <person name="Lipzen A."/>
            <person name="Mereny Z."/>
            <person name="Hegedus B."/>
            <person name="Baldrian P."/>
            <person name="Stursova M."/>
            <person name="Weitz H."/>
            <person name="Taylor A."/>
            <person name="Grigoriev I.V."/>
            <person name="Nagy L.G."/>
            <person name="Martin F."/>
            <person name="Kauserud H."/>
        </authorList>
    </citation>
    <scope>NUCLEOTIDE SEQUENCE</scope>
    <source>
        <strain evidence="8">9144</strain>
    </source>
</reference>
<keyword evidence="5 6" id="KW-0472">Membrane</keyword>
<comment type="caution">
    <text evidence="8">The sequence shown here is derived from an EMBL/GenBank/DDBJ whole genome shotgun (WGS) entry which is preliminary data.</text>
</comment>
<dbReference type="InterPro" id="IPR011701">
    <property type="entry name" value="MFS"/>
</dbReference>
<sequence>MSLSLIFISSVDRTIVTTLISTIGSSLESMQLSSWIGTSYLLSFCMFTPLYGRLANIFGRRPSVLFAGTVFGVGTMLCGFATNMSQLIAFRTIAGIGGGMTIVGSIIVSDSLHQGFANVIFAVGGAIGALIGGWLGVAIGVVFIGQAPFVFFVLFLLYAFVLTVDRSTFSAKLKRIDYLGSASIVLGLLSFLVGNTRAFGDVWPPGAAFSRSESAYSCAAFIAIENHFAAEPVMPLRMPKRNMFLLSIFNFSTIYNTPLYFTATRIRSSTAAGVPLTPFSLTIAFGSVYMGWYMHRTGRYWWIHAFACLTVVVTSVGLACWSAPQGFGFAALLTTAIPALVSSVPKDEIPIATGALFLSRVGVSLSAALTQALLARNLHARIFGAGSAETIAKILASTEYIHTLPPDLQQKAAASWLGAARRVLAAMMFLAALPIEENELPGQTADAAAKSRRPGTPTP</sequence>
<keyword evidence="3 6" id="KW-0812">Transmembrane</keyword>
<evidence type="ECO:0000256" key="5">
    <source>
        <dbReference type="ARBA" id="ARBA00023136"/>
    </source>
</evidence>
<evidence type="ECO:0000313" key="8">
    <source>
        <dbReference type="EMBL" id="KAJ7192291.1"/>
    </source>
</evidence>
<keyword evidence="4 6" id="KW-1133">Transmembrane helix</keyword>
<feature type="transmembrane region" description="Helical" evidence="6">
    <location>
        <begin position="88"/>
        <end position="108"/>
    </location>
</feature>
<feature type="transmembrane region" description="Helical" evidence="6">
    <location>
        <begin position="243"/>
        <end position="261"/>
    </location>
</feature>
<dbReference type="InterPro" id="IPR020846">
    <property type="entry name" value="MFS_dom"/>
</dbReference>
<gene>
    <name evidence="8" type="ORF">GGX14DRAFT_596112</name>
</gene>
<protein>
    <submittedName>
        <fullName evidence="8">MFS general substrate transporter</fullName>
    </submittedName>
</protein>
<dbReference type="Pfam" id="PF07690">
    <property type="entry name" value="MFS_1"/>
    <property type="match status" value="1"/>
</dbReference>
<dbReference type="SUPFAM" id="SSF103473">
    <property type="entry name" value="MFS general substrate transporter"/>
    <property type="match status" value="1"/>
</dbReference>
<dbReference type="GO" id="GO:0015174">
    <property type="term" value="F:basic amino acid transmembrane transporter activity"/>
    <property type="evidence" value="ECO:0007669"/>
    <property type="project" value="TreeGrafter"/>
</dbReference>
<evidence type="ECO:0000256" key="6">
    <source>
        <dbReference type="SAM" id="Phobius"/>
    </source>
</evidence>
<accession>A0AAD6Y5E2</accession>
<dbReference type="PROSITE" id="PS50850">
    <property type="entry name" value="MFS"/>
    <property type="match status" value="1"/>
</dbReference>